<name>A0A3P7MNV5_DIBLA</name>
<evidence type="ECO:0000259" key="2">
    <source>
        <dbReference type="PROSITE" id="PS51722"/>
    </source>
</evidence>
<sequence>MDSTESEQERGITMKSSSASLFYNPEMNLGRGLVVADAAAHPKSYLINLIDSPGHVDFASDVSTAVRLCDGAIIVVDVVEGVCPQVGSRSVSAASPSPPPATDEAVLRQAWNERLALVLLLNKIDRLFLELRLSPLEVYDRLLRVLEQVNSVLAEMFTADVLQGNYEQPGAKKEATTSVDQGKTSGSGGTFTWSTGLEQTDDSD</sequence>
<dbReference type="InterPro" id="IPR000795">
    <property type="entry name" value="T_Tr_GTP-bd_dom"/>
</dbReference>
<dbReference type="InterPro" id="IPR027417">
    <property type="entry name" value="P-loop_NTPase"/>
</dbReference>
<reference evidence="3 4" key="1">
    <citation type="submission" date="2018-11" db="EMBL/GenBank/DDBJ databases">
        <authorList>
            <consortium name="Pathogen Informatics"/>
        </authorList>
    </citation>
    <scope>NUCLEOTIDE SEQUENCE [LARGE SCALE GENOMIC DNA]</scope>
</reference>
<evidence type="ECO:0000313" key="3">
    <source>
        <dbReference type="EMBL" id="VDN25383.1"/>
    </source>
</evidence>
<feature type="domain" description="Tr-type G" evidence="2">
    <location>
        <begin position="1"/>
        <end position="204"/>
    </location>
</feature>
<dbReference type="GO" id="GO:0005829">
    <property type="term" value="C:cytosol"/>
    <property type="evidence" value="ECO:0007669"/>
    <property type="project" value="TreeGrafter"/>
</dbReference>
<dbReference type="PANTHER" id="PTHR42908">
    <property type="entry name" value="TRANSLATION ELONGATION FACTOR-RELATED"/>
    <property type="match status" value="1"/>
</dbReference>
<protein>
    <recommendedName>
        <fullName evidence="2">Tr-type G domain-containing protein</fullName>
    </recommendedName>
</protein>
<dbReference type="GO" id="GO:0003924">
    <property type="term" value="F:GTPase activity"/>
    <property type="evidence" value="ECO:0007669"/>
    <property type="project" value="InterPro"/>
</dbReference>
<dbReference type="PRINTS" id="PR00315">
    <property type="entry name" value="ELONGATNFCT"/>
</dbReference>
<evidence type="ECO:0000313" key="4">
    <source>
        <dbReference type="Proteomes" id="UP000281553"/>
    </source>
</evidence>
<dbReference type="OrthoDB" id="364892at2759"/>
<organism evidence="3 4">
    <name type="scientific">Dibothriocephalus latus</name>
    <name type="common">Fish tapeworm</name>
    <name type="synonym">Diphyllobothrium latum</name>
    <dbReference type="NCBI Taxonomy" id="60516"/>
    <lineage>
        <taxon>Eukaryota</taxon>
        <taxon>Metazoa</taxon>
        <taxon>Spiralia</taxon>
        <taxon>Lophotrochozoa</taxon>
        <taxon>Platyhelminthes</taxon>
        <taxon>Cestoda</taxon>
        <taxon>Eucestoda</taxon>
        <taxon>Diphyllobothriidea</taxon>
        <taxon>Diphyllobothriidae</taxon>
        <taxon>Dibothriocephalus</taxon>
    </lineage>
</organism>
<feature type="non-terminal residue" evidence="3">
    <location>
        <position position="204"/>
    </location>
</feature>
<keyword evidence="4" id="KW-1185">Reference proteome</keyword>
<gene>
    <name evidence="3" type="ORF">DILT_LOCUS14609</name>
</gene>
<evidence type="ECO:0000256" key="1">
    <source>
        <dbReference type="SAM" id="MobiDB-lite"/>
    </source>
</evidence>
<proteinExistence type="predicted"/>
<dbReference type="PANTHER" id="PTHR42908:SF3">
    <property type="entry name" value="ELONGATION FACTOR-LIKE GTPASE 1"/>
    <property type="match status" value="1"/>
</dbReference>
<dbReference type="SUPFAM" id="SSF52540">
    <property type="entry name" value="P-loop containing nucleoside triphosphate hydrolases"/>
    <property type="match status" value="1"/>
</dbReference>
<dbReference type="AlphaFoldDB" id="A0A3P7MNV5"/>
<dbReference type="GO" id="GO:0042256">
    <property type="term" value="P:cytosolic ribosome assembly"/>
    <property type="evidence" value="ECO:0007669"/>
    <property type="project" value="TreeGrafter"/>
</dbReference>
<dbReference type="PROSITE" id="PS51722">
    <property type="entry name" value="G_TR_2"/>
    <property type="match status" value="1"/>
</dbReference>
<feature type="region of interest" description="Disordered" evidence="1">
    <location>
        <begin position="168"/>
        <end position="204"/>
    </location>
</feature>
<dbReference type="GO" id="GO:0043022">
    <property type="term" value="F:ribosome binding"/>
    <property type="evidence" value="ECO:0007669"/>
    <property type="project" value="TreeGrafter"/>
</dbReference>
<dbReference type="Gene3D" id="3.40.50.300">
    <property type="entry name" value="P-loop containing nucleotide triphosphate hydrolases"/>
    <property type="match status" value="1"/>
</dbReference>
<accession>A0A3P7MNV5</accession>
<dbReference type="Pfam" id="PF00009">
    <property type="entry name" value="GTP_EFTU"/>
    <property type="match status" value="1"/>
</dbReference>
<dbReference type="GO" id="GO:1990904">
    <property type="term" value="C:ribonucleoprotein complex"/>
    <property type="evidence" value="ECO:0007669"/>
    <property type="project" value="TreeGrafter"/>
</dbReference>
<dbReference type="GO" id="GO:0005525">
    <property type="term" value="F:GTP binding"/>
    <property type="evidence" value="ECO:0007669"/>
    <property type="project" value="InterPro"/>
</dbReference>
<dbReference type="EMBL" id="UYRU01075053">
    <property type="protein sequence ID" value="VDN25383.1"/>
    <property type="molecule type" value="Genomic_DNA"/>
</dbReference>
<dbReference type="Proteomes" id="UP000281553">
    <property type="component" value="Unassembled WGS sequence"/>
</dbReference>